<reference evidence="2 3" key="1">
    <citation type="submission" date="2016-02" db="EMBL/GenBank/DDBJ databases">
        <title>Comparison of Clostridium stercorarium subspecies using comparative genomics and transcriptomics.</title>
        <authorList>
            <person name="Schellenberg J."/>
            <person name="Thallinger G."/>
            <person name="Levin D.B."/>
            <person name="Zhang X."/>
            <person name="Alvare G."/>
            <person name="Fristensky B."/>
            <person name="Sparling R."/>
        </authorList>
    </citation>
    <scope>NUCLEOTIDE SEQUENCE [LARGE SCALE GENOMIC DNA]</scope>
    <source>
        <strain evidence="2 3">DSM 2910</strain>
    </source>
</reference>
<protein>
    <submittedName>
        <fullName evidence="2">Uncharacterized protein</fullName>
    </submittedName>
</protein>
<name>A0A1B1YD25_THEST</name>
<evidence type="ECO:0000313" key="3">
    <source>
        <dbReference type="Proteomes" id="UP000092971"/>
    </source>
</evidence>
<organism evidence="2 3">
    <name type="scientific">Thermoclostridium stercorarium subsp. thermolacticum DSM 2910</name>
    <dbReference type="NCBI Taxonomy" id="1121336"/>
    <lineage>
        <taxon>Bacteria</taxon>
        <taxon>Bacillati</taxon>
        <taxon>Bacillota</taxon>
        <taxon>Clostridia</taxon>
        <taxon>Eubacteriales</taxon>
        <taxon>Oscillospiraceae</taxon>
        <taxon>Thermoclostridium</taxon>
    </lineage>
</organism>
<dbReference type="Proteomes" id="UP000092971">
    <property type="component" value="Chromosome"/>
</dbReference>
<dbReference type="AlphaFoldDB" id="A0A1B1YD25"/>
<evidence type="ECO:0000313" key="2">
    <source>
        <dbReference type="EMBL" id="ANW98664.1"/>
    </source>
</evidence>
<proteinExistence type="predicted"/>
<gene>
    <name evidence="2" type="ORF">CSTERTH_06280</name>
</gene>
<sequence length="101" mass="11534">MEKFNYNVKVEHDSDRSGGNKKTHIKISFTNARGGDNKLFTGEQRFKVEYRIADYPWPFPDEYASAEITVSFNNGKGEYTLSVDRNYSITSGTTRVIKLAN</sequence>
<evidence type="ECO:0000256" key="1">
    <source>
        <dbReference type="SAM" id="MobiDB-lite"/>
    </source>
</evidence>
<feature type="region of interest" description="Disordered" evidence="1">
    <location>
        <begin position="1"/>
        <end position="22"/>
    </location>
</feature>
<feature type="compositionally biased region" description="Basic and acidic residues" evidence="1">
    <location>
        <begin position="1"/>
        <end position="18"/>
    </location>
</feature>
<dbReference type="EMBL" id="CP014672">
    <property type="protein sequence ID" value="ANW98664.1"/>
    <property type="molecule type" value="Genomic_DNA"/>
</dbReference>
<accession>A0A1B1YD25</accession>